<dbReference type="Proteomes" id="UP000216339">
    <property type="component" value="Unassembled WGS sequence"/>
</dbReference>
<reference evidence="3 4" key="1">
    <citation type="submission" date="2016-11" db="EMBL/GenBank/DDBJ databases">
        <title>Study of marine rhodopsin-containing bacteria.</title>
        <authorList>
            <person name="Yoshizawa S."/>
            <person name="Kumagai Y."/>
            <person name="Kogure K."/>
        </authorList>
    </citation>
    <scope>NUCLEOTIDE SEQUENCE [LARGE SCALE GENOMIC DNA]</scope>
    <source>
        <strain evidence="3 4">SAORIC-28</strain>
    </source>
</reference>
<accession>A0A271IZ08</accession>
<dbReference type="Pfam" id="PF05943">
    <property type="entry name" value="VipB"/>
    <property type="match status" value="1"/>
</dbReference>
<sequence>MPESPSVGFQITSDPDLTTAEAPTAGAAVRERGGAYRLVLVADLDPQAPVPDWEAGDRVWDVDANTFADRMKAHGPTLRVSVPGLDGERTELEWTAAALDAFTPAGIAERVPALRAAAAAQAALADAPGGSLDDLRTKLRATGVAGADALAAAVAAGPSAGLASRPSDDDGSLDNLLGLVALDGDDTSAPPKNSALGALVDAASEPAGGVDRAAAQRASDNLASRLRQTLAAVVEHPDVRRAEAAWRGLRMLVKRMAFRDGARLSVLAAPKGALAEAVHFQVLLPEYEHGSERTPLAAVLLDHAVEATSADLAALGDLAASGASLQVPVVVSAAPAFFGLDAPTDFSKLPPATALLQQPEYAAFRSLRTRPDAAFLSLAVPPFLIRHAYGDDHPDKVHGVAGGERLWGGGALLVGLAMAEAHKSRGWPTAAAGQAVGDLPVRATRMGAMPLAATFGDSVLNDLARAGVLGFSGPLRTDRAVMGPPASAAVAGDSESAAQTSFSAAVMTALASHRALVIGPACAGLEPDAALQEIDRRFRAFLRGDGGPVDGDAVTVQYLDEHDTETSRTYGVRLRPPREVLPHPVGIVFGVEVPTTPAEPADAA</sequence>
<dbReference type="RefSeq" id="WP_095509380.1">
    <property type="nucleotide sequence ID" value="NZ_MQWD01000001.1"/>
</dbReference>
<evidence type="ECO:0000313" key="3">
    <source>
        <dbReference type="EMBL" id="PAP75739.1"/>
    </source>
</evidence>
<dbReference type="InterPro" id="IPR044031">
    <property type="entry name" value="TssC1_N"/>
</dbReference>
<evidence type="ECO:0000259" key="2">
    <source>
        <dbReference type="Pfam" id="PF05943"/>
    </source>
</evidence>
<feature type="domain" description="TssC1 N-terminal" evidence="2">
    <location>
        <begin position="221"/>
        <end position="444"/>
    </location>
</feature>
<dbReference type="AlphaFoldDB" id="A0A271IZ08"/>
<organism evidence="3 4">
    <name type="scientific">Rubrivirga marina</name>
    <dbReference type="NCBI Taxonomy" id="1196024"/>
    <lineage>
        <taxon>Bacteria</taxon>
        <taxon>Pseudomonadati</taxon>
        <taxon>Rhodothermota</taxon>
        <taxon>Rhodothermia</taxon>
        <taxon>Rhodothermales</taxon>
        <taxon>Rubricoccaceae</taxon>
        <taxon>Rubrivirga</taxon>
    </lineage>
</organism>
<evidence type="ECO:0000256" key="1">
    <source>
        <dbReference type="SAM" id="MobiDB-lite"/>
    </source>
</evidence>
<dbReference type="EMBL" id="MQWD01000001">
    <property type="protein sequence ID" value="PAP75739.1"/>
    <property type="molecule type" value="Genomic_DNA"/>
</dbReference>
<dbReference type="Pfam" id="PF05591">
    <property type="entry name" value="T6SS_VipA"/>
    <property type="match status" value="1"/>
</dbReference>
<feature type="compositionally biased region" description="Polar residues" evidence="1">
    <location>
        <begin position="7"/>
        <end position="16"/>
    </location>
</feature>
<dbReference type="InterPro" id="IPR010269">
    <property type="entry name" value="T6SS_TssC-like"/>
</dbReference>
<keyword evidence="4" id="KW-1185">Reference proteome</keyword>
<dbReference type="PANTHER" id="PTHR35565">
    <property type="entry name" value="CYTOPLASMIC PROTEIN-RELATED"/>
    <property type="match status" value="1"/>
</dbReference>
<dbReference type="InterPro" id="IPR008312">
    <property type="entry name" value="T6SS_TssB1"/>
</dbReference>
<name>A0A271IZ08_9BACT</name>
<gene>
    <name evidence="3" type="ORF">BSZ37_04435</name>
</gene>
<protein>
    <recommendedName>
        <fullName evidence="2">TssC1 N-terminal domain-containing protein</fullName>
    </recommendedName>
</protein>
<dbReference type="OrthoDB" id="1522453at2"/>
<comment type="caution">
    <text evidence="3">The sequence shown here is derived from an EMBL/GenBank/DDBJ whole genome shotgun (WGS) entry which is preliminary data.</text>
</comment>
<proteinExistence type="predicted"/>
<feature type="region of interest" description="Disordered" evidence="1">
    <location>
        <begin position="1"/>
        <end position="22"/>
    </location>
</feature>
<dbReference type="PANTHER" id="PTHR35565:SF1">
    <property type="entry name" value="TYPE VI SECRETION SYSTEM CONTRACTILE SHEATH LARGE SUBUNIT"/>
    <property type="match status" value="1"/>
</dbReference>
<evidence type="ECO:0000313" key="4">
    <source>
        <dbReference type="Proteomes" id="UP000216339"/>
    </source>
</evidence>